<dbReference type="AlphaFoldDB" id="A0A7I9Z4I3"/>
<gene>
    <name evidence="1" type="ORF">MTIM_16510</name>
</gene>
<proteinExistence type="predicted"/>
<organism evidence="1 2">
    <name type="scientific">Mycobacterium timonense</name>
    <dbReference type="NCBI Taxonomy" id="701043"/>
    <lineage>
        <taxon>Bacteria</taxon>
        <taxon>Bacillati</taxon>
        <taxon>Actinomycetota</taxon>
        <taxon>Actinomycetes</taxon>
        <taxon>Mycobacteriales</taxon>
        <taxon>Mycobacteriaceae</taxon>
        <taxon>Mycobacterium</taxon>
        <taxon>Mycobacterium avium complex (MAC)</taxon>
    </lineage>
</organism>
<dbReference type="EMBL" id="BLLA01000001">
    <property type="protein sequence ID" value="GFG95772.1"/>
    <property type="molecule type" value="Genomic_DNA"/>
</dbReference>
<evidence type="ECO:0000313" key="2">
    <source>
        <dbReference type="Proteomes" id="UP000465301"/>
    </source>
</evidence>
<dbReference type="Proteomes" id="UP000465301">
    <property type="component" value="Unassembled WGS sequence"/>
</dbReference>
<accession>A0A7I9Z4I3</accession>
<protein>
    <submittedName>
        <fullName evidence="1">Uncharacterized protein</fullName>
    </submittedName>
</protein>
<reference evidence="1 2" key="1">
    <citation type="journal article" date="2019" name="Emerg. Microbes Infect.">
        <title>Comprehensive subspecies identification of 175 nontuberculous mycobacteria species based on 7547 genomic profiles.</title>
        <authorList>
            <person name="Matsumoto Y."/>
            <person name="Kinjo T."/>
            <person name="Motooka D."/>
            <person name="Nabeya D."/>
            <person name="Jung N."/>
            <person name="Uechi K."/>
            <person name="Horii T."/>
            <person name="Iida T."/>
            <person name="Fujita J."/>
            <person name="Nakamura S."/>
        </authorList>
    </citation>
    <scope>NUCLEOTIDE SEQUENCE [LARGE SCALE GENOMIC DNA]</scope>
    <source>
        <strain evidence="1 2">JCM 30726</strain>
    </source>
</reference>
<name>A0A7I9Z4I3_9MYCO</name>
<comment type="caution">
    <text evidence="1">The sequence shown here is derived from an EMBL/GenBank/DDBJ whole genome shotgun (WGS) entry which is preliminary data.</text>
</comment>
<evidence type="ECO:0000313" key="1">
    <source>
        <dbReference type="EMBL" id="GFG95772.1"/>
    </source>
</evidence>
<keyword evidence="2" id="KW-1185">Reference proteome</keyword>
<sequence>MIWPKHFKVVSGTINVGALRGMPRSIAELFRTSSRLGHSRVEPFRKFLSTIQDMLGDSDDDYYRYPELRSALDQVS</sequence>